<name>A0A7J7LLQ8_9MAGN</name>
<keyword evidence="5" id="KW-0418">Kinase</keyword>
<dbReference type="SMART" id="SM00343">
    <property type="entry name" value="ZnF_C2HC"/>
    <property type="match status" value="1"/>
</dbReference>
<comment type="catalytic activity">
    <reaction evidence="8">
        <text>L-seryl-[protein] + ATP = O-phospho-L-seryl-[protein] + ADP + H(+)</text>
        <dbReference type="Rhea" id="RHEA:17989"/>
        <dbReference type="Rhea" id="RHEA-COMP:9863"/>
        <dbReference type="Rhea" id="RHEA-COMP:11604"/>
        <dbReference type="ChEBI" id="CHEBI:15378"/>
        <dbReference type="ChEBI" id="CHEBI:29999"/>
        <dbReference type="ChEBI" id="CHEBI:30616"/>
        <dbReference type="ChEBI" id="CHEBI:83421"/>
        <dbReference type="ChEBI" id="CHEBI:456216"/>
        <dbReference type="EC" id="2.7.11.1"/>
    </reaction>
</comment>
<dbReference type="Gene3D" id="1.10.510.10">
    <property type="entry name" value="Transferase(Phosphotransferase) domain 1"/>
    <property type="match status" value="1"/>
</dbReference>
<protein>
    <recommendedName>
        <fullName evidence="1">non-specific serine/threonine protein kinase</fullName>
        <ecNumber evidence="1">2.7.11.1</ecNumber>
    </recommendedName>
</protein>
<evidence type="ECO:0000256" key="11">
    <source>
        <dbReference type="SAM" id="MobiDB-lite"/>
    </source>
</evidence>
<evidence type="ECO:0000313" key="14">
    <source>
        <dbReference type="EMBL" id="KAF6143434.1"/>
    </source>
</evidence>
<dbReference type="GO" id="GO:0008270">
    <property type="term" value="F:zinc ion binding"/>
    <property type="evidence" value="ECO:0007669"/>
    <property type="project" value="UniProtKB-KW"/>
</dbReference>
<evidence type="ECO:0000256" key="2">
    <source>
        <dbReference type="ARBA" id="ARBA00022527"/>
    </source>
</evidence>
<dbReference type="Gene3D" id="4.10.60.10">
    <property type="entry name" value="Zinc finger, CCHC-type"/>
    <property type="match status" value="1"/>
</dbReference>
<feature type="binding site" evidence="10">
    <location>
        <position position="52"/>
    </location>
    <ligand>
        <name>ATP</name>
        <dbReference type="ChEBI" id="CHEBI:30616"/>
    </ligand>
</feature>
<dbReference type="PROSITE" id="PS00108">
    <property type="entry name" value="PROTEIN_KINASE_ST"/>
    <property type="match status" value="1"/>
</dbReference>
<sequence length="771" mass="87014">MDRAGITVGPGMDMPIMHDSDRYELVKDIGSGNFGVARLMMDKQSKELVAVKYIERGEKCARFVERWSVNKFRIFKGIKSILRKFKGEERYQENGTTSLNQWGIANYIPHRPNRVPIPPHDTRNTGIGFQQSQWAPGNPFADEHTFWGDNESDNGRRFKDRYGFQDRRRRGRGVHPTNSGTHFRNDGYKGEPGLGHASYLNGNEADRIHSQLVGRGATITGNYEEESFAKLQNLRQIRNQSVDDYAGTTTATTTTTTASRATGSGLGICYNCGKTGHMKRECPNLRKHIALLAQNLHDHIDEALQEMWGEDLEEETVNAVNCSSPLLRGGELCALENGLLEDGVWLPHGPCHYGGYQWERLFVGRGRRFVVADMEDSDCMFEELMILKVDELDGGEWQVCHRDLKLENTLLDGSPAPRLKICDFGYSKSLVLHSQPKSTVGTPAYIAPEVLLRKEYDGKIADVWSCGVTLYVMLVGAYPFEDSEDPKNFKKTIQRILSVQYSIPDYVHISLECRHLISRIFVADPSMQKTPVISLVYGPIDKRDKPAFWEELSDIRCMWDDPWGVGGDFTVIRFSFQIRALVASRIKARYTSLTCVIVLPDSLKLRANLTKSKEPATPSSGLFLPCSKARTVLVYFLELRAPLIHTIGCYLLVKLGVDLNVNSLFPELVVDICCTGRISIPEIWSHEWFVKNLPNDLMKDDNPMNNQFQAQDQATQSVDDIMLIIAEATVPDPRTRSINQFLMDLGDEDDMDLESEPDIDVDSSGELIYAM</sequence>
<dbReference type="GO" id="GO:0005634">
    <property type="term" value="C:nucleus"/>
    <property type="evidence" value="ECO:0007669"/>
    <property type="project" value="TreeGrafter"/>
</dbReference>
<evidence type="ECO:0000256" key="4">
    <source>
        <dbReference type="ARBA" id="ARBA00022741"/>
    </source>
</evidence>
<dbReference type="PROSITE" id="PS50011">
    <property type="entry name" value="PROTEIN_KINASE_DOM"/>
    <property type="match status" value="1"/>
</dbReference>
<dbReference type="SMART" id="SM00220">
    <property type="entry name" value="S_TKc"/>
    <property type="match status" value="1"/>
</dbReference>
<organism evidence="14 15">
    <name type="scientific">Kingdonia uniflora</name>
    <dbReference type="NCBI Taxonomy" id="39325"/>
    <lineage>
        <taxon>Eukaryota</taxon>
        <taxon>Viridiplantae</taxon>
        <taxon>Streptophyta</taxon>
        <taxon>Embryophyta</taxon>
        <taxon>Tracheophyta</taxon>
        <taxon>Spermatophyta</taxon>
        <taxon>Magnoliopsida</taxon>
        <taxon>Ranunculales</taxon>
        <taxon>Circaeasteraceae</taxon>
        <taxon>Kingdonia</taxon>
    </lineage>
</organism>
<dbReference type="PROSITE" id="PS50158">
    <property type="entry name" value="ZF_CCHC"/>
    <property type="match status" value="1"/>
</dbReference>
<dbReference type="SUPFAM" id="SSF56112">
    <property type="entry name" value="Protein kinase-like (PK-like)"/>
    <property type="match status" value="2"/>
</dbReference>
<evidence type="ECO:0000256" key="1">
    <source>
        <dbReference type="ARBA" id="ARBA00012513"/>
    </source>
</evidence>
<comment type="catalytic activity">
    <reaction evidence="7">
        <text>L-threonyl-[protein] + ATP = O-phospho-L-threonyl-[protein] + ADP + H(+)</text>
        <dbReference type="Rhea" id="RHEA:46608"/>
        <dbReference type="Rhea" id="RHEA-COMP:11060"/>
        <dbReference type="Rhea" id="RHEA-COMP:11605"/>
        <dbReference type="ChEBI" id="CHEBI:15378"/>
        <dbReference type="ChEBI" id="CHEBI:30013"/>
        <dbReference type="ChEBI" id="CHEBI:30616"/>
        <dbReference type="ChEBI" id="CHEBI:61977"/>
        <dbReference type="ChEBI" id="CHEBI:456216"/>
        <dbReference type="EC" id="2.7.11.1"/>
    </reaction>
</comment>
<dbReference type="InterPro" id="IPR008271">
    <property type="entry name" value="Ser/Thr_kinase_AS"/>
</dbReference>
<gene>
    <name evidence="14" type="ORF">GIB67_029603</name>
</gene>
<dbReference type="GO" id="GO:0004674">
    <property type="term" value="F:protein serine/threonine kinase activity"/>
    <property type="evidence" value="ECO:0007669"/>
    <property type="project" value="UniProtKB-KW"/>
</dbReference>
<evidence type="ECO:0000256" key="6">
    <source>
        <dbReference type="ARBA" id="ARBA00022840"/>
    </source>
</evidence>
<dbReference type="Proteomes" id="UP000541444">
    <property type="component" value="Unassembled WGS sequence"/>
</dbReference>
<dbReference type="InterPro" id="IPR011009">
    <property type="entry name" value="Kinase-like_dom_sf"/>
</dbReference>
<proteinExistence type="predicted"/>
<dbReference type="GO" id="GO:0005524">
    <property type="term" value="F:ATP binding"/>
    <property type="evidence" value="ECO:0007669"/>
    <property type="project" value="UniProtKB-UniRule"/>
</dbReference>
<evidence type="ECO:0000256" key="8">
    <source>
        <dbReference type="ARBA" id="ARBA00048679"/>
    </source>
</evidence>
<dbReference type="InterPro" id="IPR001878">
    <property type="entry name" value="Znf_CCHC"/>
</dbReference>
<keyword evidence="9" id="KW-0862">Zinc</keyword>
<dbReference type="Gene3D" id="3.30.200.20">
    <property type="entry name" value="Phosphorylase Kinase, domain 1"/>
    <property type="match status" value="1"/>
</dbReference>
<feature type="compositionally biased region" description="Basic and acidic residues" evidence="11">
    <location>
        <begin position="157"/>
        <end position="166"/>
    </location>
</feature>
<accession>A0A7J7LLQ8</accession>
<dbReference type="PANTHER" id="PTHR24343">
    <property type="entry name" value="SERINE/THREONINE KINASE"/>
    <property type="match status" value="1"/>
</dbReference>
<keyword evidence="4 10" id="KW-0547">Nucleotide-binding</keyword>
<evidence type="ECO:0000256" key="3">
    <source>
        <dbReference type="ARBA" id="ARBA00022679"/>
    </source>
</evidence>
<evidence type="ECO:0000259" key="13">
    <source>
        <dbReference type="PROSITE" id="PS50158"/>
    </source>
</evidence>
<dbReference type="EMBL" id="JACGCM010002205">
    <property type="protein sequence ID" value="KAF6143434.1"/>
    <property type="molecule type" value="Genomic_DNA"/>
</dbReference>
<reference evidence="14 15" key="1">
    <citation type="journal article" date="2020" name="IScience">
        <title>Genome Sequencing of the Endangered Kingdonia uniflora (Circaeasteraceae, Ranunculales) Reveals Potential Mechanisms of Evolutionary Specialization.</title>
        <authorList>
            <person name="Sun Y."/>
            <person name="Deng T."/>
            <person name="Zhang A."/>
            <person name="Moore M.J."/>
            <person name="Landis J.B."/>
            <person name="Lin N."/>
            <person name="Zhang H."/>
            <person name="Zhang X."/>
            <person name="Huang J."/>
            <person name="Zhang X."/>
            <person name="Sun H."/>
            <person name="Wang H."/>
        </authorList>
    </citation>
    <scope>NUCLEOTIDE SEQUENCE [LARGE SCALE GENOMIC DNA]</scope>
    <source>
        <strain evidence="14">TB1705</strain>
        <tissue evidence="14">Leaf</tissue>
    </source>
</reference>
<evidence type="ECO:0000256" key="10">
    <source>
        <dbReference type="PROSITE-ProRule" id="PRU10141"/>
    </source>
</evidence>
<dbReference type="AlphaFoldDB" id="A0A7J7LLQ8"/>
<keyword evidence="9" id="KW-0863">Zinc-finger</keyword>
<evidence type="ECO:0000256" key="5">
    <source>
        <dbReference type="ARBA" id="ARBA00022777"/>
    </source>
</evidence>
<evidence type="ECO:0000256" key="7">
    <source>
        <dbReference type="ARBA" id="ARBA00047899"/>
    </source>
</evidence>
<evidence type="ECO:0000256" key="9">
    <source>
        <dbReference type="PROSITE-ProRule" id="PRU00047"/>
    </source>
</evidence>
<dbReference type="GO" id="GO:0003676">
    <property type="term" value="F:nucleic acid binding"/>
    <property type="evidence" value="ECO:0007669"/>
    <property type="project" value="InterPro"/>
</dbReference>
<evidence type="ECO:0000259" key="12">
    <source>
        <dbReference type="PROSITE" id="PS50011"/>
    </source>
</evidence>
<feature type="domain" description="CCHC-type" evidence="13">
    <location>
        <begin position="269"/>
        <end position="284"/>
    </location>
</feature>
<comment type="caution">
    <text evidence="14">The sequence shown here is derived from an EMBL/GenBank/DDBJ whole genome shotgun (WGS) entry which is preliminary data.</text>
</comment>
<dbReference type="InterPro" id="IPR000719">
    <property type="entry name" value="Prot_kinase_dom"/>
</dbReference>
<dbReference type="SUPFAM" id="SSF57756">
    <property type="entry name" value="Retrovirus zinc finger-like domains"/>
    <property type="match status" value="1"/>
</dbReference>
<dbReference type="EC" id="2.7.11.1" evidence="1"/>
<dbReference type="InterPro" id="IPR036875">
    <property type="entry name" value="Znf_CCHC_sf"/>
</dbReference>
<keyword evidence="3" id="KW-0808">Transferase</keyword>
<keyword evidence="6 10" id="KW-0067">ATP-binding</keyword>
<feature type="region of interest" description="Disordered" evidence="11">
    <location>
        <begin position="157"/>
        <end position="196"/>
    </location>
</feature>
<dbReference type="PROSITE" id="PS00107">
    <property type="entry name" value="PROTEIN_KINASE_ATP"/>
    <property type="match status" value="1"/>
</dbReference>
<keyword evidence="15" id="KW-1185">Reference proteome</keyword>
<feature type="domain" description="Protein kinase" evidence="12">
    <location>
        <begin position="23"/>
        <end position="548"/>
    </location>
</feature>
<dbReference type="OrthoDB" id="193931at2759"/>
<keyword evidence="9" id="KW-0479">Metal-binding</keyword>
<evidence type="ECO:0000313" key="15">
    <source>
        <dbReference type="Proteomes" id="UP000541444"/>
    </source>
</evidence>
<keyword evidence="2" id="KW-0723">Serine/threonine-protein kinase</keyword>
<dbReference type="Pfam" id="PF00069">
    <property type="entry name" value="Pkinase"/>
    <property type="match status" value="1"/>
</dbReference>
<dbReference type="InterPro" id="IPR017441">
    <property type="entry name" value="Protein_kinase_ATP_BS"/>
</dbReference>
<dbReference type="PANTHER" id="PTHR24343:SF509">
    <property type="entry name" value="SERINE_THREONINE-PROTEIN KINASE SRK2E"/>
    <property type="match status" value="1"/>
</dbReference>
<dbReference type="Pfam" id="PF00098">
    <property type="entry name" value="zf-CCHC"/>
    <property type="match status" value="1"/>
</dbReference>